<accession>B8KY35</accession>
<dbReference type="InterPro" id="IPR029058">
    <property type="entry name" value="AB_hydrolase_fold"/>
</dbReference>
<keyword evidence="1" id="KW-0378">Hydrolase</keyword>
<evidence type="ECO:0000313" key="5">
    <source>
        <dbReference type="Proteomes" id="UP000004699"/>
    </source>
</evidence>
<keyword evidence="2" id="KW-0732">Signal</keyword>
<feature type="domain" description="Xaa-Pro dipeptidyl-peptidase C-terminal" evidence="3">
    <location>
        <begin position="393"/>
        <end position="639"/>
    </location>
</feature>
<dbReference type="InterPro" id="IPR000383">
    <property type="entry name" value="Xaa-Pro-like_dom"/>
</dbReference>
<dbReference type="InterPro" id="IPR013736">
    <property type="entry name" value="Xaa-Pro_dipept_C"/>
</dbReference>
<dbReference type="EMBL" id="DS999411">
    <property type="protein sequence ID" value="EED34220.1"/>
    <property type="molecule type" value="Genomic_DNA"/>
</dbReference>
<dbReference type="STRING" id="565045.NOR51B_157"/>
<dbReference type="Pfam" id="PF08530">
    <property type="entry name" value="PepX_C"/>
    <property type="match status" value="1"/>
</dbReference>
<dbReference type="Gene3D" id="1.10.3020.10">
    <property type="entry name" value="alpha-amino acid ester hydrolase ( Helical cap domain)"/>
    <property type="match status" value="1"/>
</dbReference>
<dbReference type="InterPro" id="IPR008979">
    <property type="entry name" value="Galactose-bd-like_sf"/>
</dbReference>
<dbReference type="InterPro" id="IPR005674">
    <property type="entry name" value="CocE/Ser_esterase"/>
</dbReference>
<reference evidence="5" key="1">
    <citation type="journal article" date="2013" name="BMC Microbiol.">
        <title>Taxonomy and evolution of bacteriochlorophyll a-containing members of the OM60/NOR5 clade of marine gammaproteobacteria: description of Luminiphilus syltensis gen. nov., sp. nov., reclassification of Haliea rubra as Pseudohaliea rubra gen. nov., comb. nov., and emendation of Chromatocurvus halotolerans.</title>
        <authorList>
            <person name="Spring S."/>
            <person name="Riedel T."/>
            <person name="Sproer C."/>
            <person name="Yan S."/>
            <person name="Harder J."/>
            <person name="Fuchs B.M."/>
        </authorList>
    </citation>
    <scope>NUCLEOTIDE SEQUENCE [LARGE SCALE GENOMIC DNA]</scope>
    <source>
        <strain evidence="5">NOR51-B</strain>
    </source>
</reference>
<dbReference type="RefSeq" id="WP_009018968.1">
    <property type="nucleotide sequence ID" value="NZ_DS999411.1"/>
</dbReference>
<evidence type="ECO:0000259" key="3">
    <source>
        <dbReference type="SMART" id="SM00939"/>
    </source>
</evidence>
<dbReference type="OrthoDB" id="9806163at2"/>
<dbReference type="SUPFAM" id="SSF53474">
    <property type="entry name" value="alpha/beta-Hydrolases"/>
    <property type="match status" value="1"/>
</dbReference>
<organism evidence="4 5">
    <name type="scientific">Luminiphilus syltensis NOR5-1B</name>
    <dbReference type="NCBI Taxonomy" id="565045"/>
    <lineage>
        <taxon>Bacteria</taxon>
        <taxon>Pseudomonadati</taxon>
        <taxon>Pseudomonadota</taxon>
        <taxon>Gammaproteobacteria</taxon>
        <taxon>Cellvibrionales</taxon>
        <taxon>Halieaceae</taxon>
        <taxon>Luminiphilus</taxon>
    </lineage>
</organism>
<evidence type="ECO:0000256" key="2">
    <source>
        <dbReference type="SAM" id="SignalP"/>
    </source>
</evidence>
<feature type="chain" id="PRO_5002876335" evidence="2">
    <location>
        <begin position="29"/>
        <end position="653"/>
    </location>
</feature>
<evidence type="ECO:0000313" key="4">
    <source>
        <dbReference type="EMBL" id="EED34220.1"/>
    </source>
</evidence>
<dbReference type="Gene3D" id="2.60.120.260">
    <property type="entry name" value="Galactose-binding domain-like"/>
    <property type="match status" value="1"/>
</dbReference>
<protein>
    <submittedName>
        <fullName evidence="4">Cocaine esterase</fullName>
    </submittedName>
</protein>
<keyword evidence="5" id="KW-1185">Reference proteome</keyword>
<sequence>MSLRFPGARYLSVVLLSSLFLSPSTVFASAEGLDEPQTVPFAKGPYEVRVERSHFIPMRDGVRLSTDLYFPEGHEGKLPVIMERTPYDKAARRSANPDDPISSANQAYYFASHGYAVAVQDRRGKFESEGDYVVLNNDVEDAADTLDWFEEQDWFSGSASMIGCSIPGANTIKAAQTLHPALKSIVPQSAATGHGTAGGTMAKFWIRGGVQNLTIPLWTHYLGSKLFFRPPHKLNRDDYLAIRDFFEPAPDVGSMAELFDEQGNVSKQWKDALMHLPVVEIDDVLDSPPTDWDNLATRGPLDPWWDGGDYLEDDTTVDGAALHINSWHDYGVNETFLQYQHFKNRAESTWARNNQFVIVSPLSHCNAETVTSAAVSGDRELGDARFDFWGTYLKWFDYTLKGLDNGFSDMPAIQYYLPGANEWRAANEWPLPGTQRTKVYLSSDGSANTRLGDGRLAFEPPKAESRDIYTYDPADPVYTGLKAVQQGAYEASALETREDVLVYTSEPLDDALEITGSLRAKIWLSTDVTDTDLAVRLLDVFPNGKAYPIQEGYLRLRYREGFDREVMMEPGELYPIDLDMLVAANRFNVGHRIRIEVTSSNFPSYGRNLNTGGDNARDSEYRPARVTIFHGPEAASYVELPVIPQPRTTVQTH</sequence>
<evidence type="ECO:0000256" key="1">
    <source>
        <dbReference type="ARBA" id="ARBA00022801"/>
    </source>
</evidence>
<dbReference type="Pfam" id="PF02129">
    <property type="entry name" value="Peptidase_S15"/>
    <property type="match status" value="1"/>
</dbReference>
<dbReference type="SUPFAM" id="SSF49785">
    <property type="entry name" value="Galactose-binding domain-like"/>
    <property type="match status" value="1"/>
</dbReference>
<dbReference type="Proteomes" id="UP000004699">
    <property type="component" value="Unassembled WGS sequence"/>
</dbReference>
<dbReference type="SMART" id="SM00939">
    <property type="entry name" value="PepX_C"/>
    <property type="match status" value="1"/>
</dbReference>
<dbReference type="AlphaFoldDB" id="B8KY35"/>
<dbReference type="Gene3D" id="3.40.50.1820">
    <property type="entry name" value="alpha/beta hydrolase"/>
    <property type="match status" value="1"/>
</dbReference>
<dbReference type="NCBIfam" id="TIGR00976">
    <property type="entry name" value="CocE_NonD"/>
    <property type="match status" value="2"/>
</dbReference>
<dbReference type="eggNOG" id="COG2936">
    <property type="taxonomic scope" value="Bacteria"/>
</dbReference>
<gene>
    <name evidence="4" type="ORF">NOR51B_157</name>
</gene>
<name>B8KY35_9GAMM</name>
<proteinExistence type="predicted"/>
<dbReference type="GO" id="GO:0008239">
    <property type="term" value="F:dipeptidyl-peptidase activity"/>
    <property type="evidence" value="ECO:0007669"/>
    <property type="project" value="InterPro"/>
</dbReference>
<feature type="signal peptide" evidence="2">
    <location>
        <begin position="1"/>
        <end position="28"/>
    </location>
</feature>
<dbReference type="HOGENOM" id="CLU_015590_5_1_6"/>